<dbReference type="OrthoDB" id="9784988at2"/>
<evidence type="ECO:0000256" key="6">
    <source>
        <dbReference type="HAMAP-Rule" id="MF_00163"/>
    </source>
</evidence>
<evidence type="ECO:0000256" key="3">
    <source>
        <dbReference type="ARBA" id="ARBA00022801"/>
    </source>
</evidence>
<dbReference type="PANTHER" id="PTHR10458">
    <property type="entry name" value="PEPTIDE DEFORMYLASE"/>
    <property type="match status" value="1"/>
</dbReference>
<keyword evidence="3 6" id="KW-0378">Hydrolase</keyword>
<dbReference type="PANTHER" id="PTHR10458:SF8">
    <property type="entry name" value="PEPTIDE DEFORMYLASE 2"/>
    <property type="match status" value="1"/>
</dbReference>
<dbReference type="EC" id="3.5.1.88" evidence="6"/>
<dbReference type="Proteomes" id="UP000028091">
    <property type="component" value="Unassembled WGS sequence"/>
</dbReference>
<organism evidence="7 8">
    <name type="scientific">Bacillus zhangzhouensis</name>
    <dbReference type="NCBI Taxonomy" id="1178540"/>
    <lineage>
        <taxon>Bacteria</taxon>
        <taxon>Bacillati</taxon>
        <taxon>Bacillota</taxon>
        <taxon>Bacilli</taxon>
        <taxon>Bacillales</taxon>
        <taxon>Bacillaceae</taxon>
        <taxon>Bacillus</taxon>
    </lineage>
</organism>
<evidence type="ECO:0000313" key="7">
    <source>
        <dbReference type="EMBL" id="KEP24950.1"/>
    </source>
</evidence>
<dbReference type="InterPro" id="IPR023635">
    <property type="entry name" value="Peptide_deformylase"/>
</dbReference>
<name>A0A081L6S4_9BACI</name>
<sequence length="185" mass="20794">MITMDDIVRDGHPVLRQTAEAVELPPTEEEKQQLADMIEFVKNSQDEDIAEKYGLRPGVGLAAPQINISKRMIAVHCEDEDGQQYSYALFNPRIVSHSVKRAYLATGEGCLSVDEAIPGFVPRYEKIRVRATTLEGDDIDIRLKGFPAIVFQHEIDHLNGIMFYDHIQKDQPFAEPDNSVAIGRS</sequence>
<comment type="cofactor">
    <cofactor evidence="6">
        <name>Fe(2+)</name>
        <dbReference type="ChEBI" id="CHEBI:29033"/>
    </cofactor>
    <text evidence="6">Binds 1 Fe(2+) ion.</text>
</comment>
<dbReference type="HAMAP" id="MF_00163">
    <property type="entry name" value="Pep_deformylase"/>
    <property type="match status" value="1"/>
</dbReference>
<keyword evidence="2 6" id="KW-0479">Metal-binding</keyword>
<evidence type="ECO:0000313" key="8">
    <source>
        <dbReference type="Proteomes" id="UP000028091"/>
    </source>
</evidence>
<evidence type="ECO:0000256" key="2">
    <source>
        <dbReference type="ARBA" id="ARBA00022723"/>
    </source>
</evidence>
<dbReference type="PIRSF" id="PIRSF004749">
    <property type="entry name" value="Pep_def"/>
    <property type="match status" value="1"/>
</dbReference>
<feature type="binding site" evidence="6">
    <location>
        <position position="157"/>
    </location>
    <ligand>
        <name>Fe cation</name>
        <dbReference type="ChEBI" id="CHEBI:24875"/>
    </ligand>
</feature>
<dbReference type="Pfam" id="PF01327">
    <property type="entry name" value="Pep_deformylase"/>
    <property type="match status" value="1"/>
</dbReference>
<comment type="caution">
    <text evidence="7">The sequence shown here is derived from an EMBL/GenBank/DDBJ whole genome shotgun (WGS) entry which is preliminary data.</text>
</comment>
<keyword evidence="5 6" id="KW-0408">Iron</keyword>
<dbReference type="GO" id="GO:0042586">
    <property type="term" value="F:peptide deformylase activity"/>
    <property type="evidence" value="ECO:0007669"/>
    <property type="project" value="UniProtKB-UniRule"/>
</dbReference>
<comment type="catalytic activity">
    <reaction evidence="6">
        <text>N-terminal N-formyl-L-methionyl-[peptide] + H2O = N-terminal L-methionyl-[peptide] + formate</text>
        <dbReference type="Rhea" id="RHEA:24420"/>
        <dbReference type="Rhea" id="RHEA-COMP:10639"/>
        <dbReference type="Rhea" id="RHEA-COMP:10640"/>
        <dbReference type="ChEBI" id="CHEBI:15377"/>
        <dbReference type="ChEBI" id="CHEBI:15740"/>
        <dbReference type="ChEBI" id="CHEBI:49298"/>
        <dbReference type="ChEBI" id="CHEBI:64731"/>
        <dbReference type="EC" id="3.5.1.88"/>
    </reaction>
</comment>
<comment type="function">
    <text evidence="6">Removes the formyl group from the N-terminal Met of newly synthesized proteins. Requires at least a dipeptide for an efficient rate of reaction. N-terminal L-methionine is a prerequisite for activity but the enzyme has broad specificity at other positions.</text>
</comment>
<dbReference type="FunFam" id="3.90.45.10:FF:000002">
    <property type="entry name" value="Peptide deformylase"/>
    <property type="match status" value="1"/>
</dbReference>
<reference evidence="7 8" key="1">
    <citation type="submission" date="2012-09" db="EMBL/GenBank/DDBJ databases">
        <title>Genome Sequence of Bacillus sp. DW5-4.</title>
        <authorList>
            <person name="Lai Q."/>
            <person name="Liu Y."/>
            <person name="Shao Z."/>
        </authorList>
    </citation>
    <scope>NUCLEOTIDE SEQUENCE [LARGE SCALE GENOMIC DNA]</scope>
    <source>
        <strain evidence="7 8">DW5-4</strain>
    </source>
</reference>
<evidence type="ECO:0000256" key="1">
    <source>
        <dbReference type="ARBA" id="ARBA00010759"/>
    </source>
</evidence>
<keyword evidence="4 6" id="KW-0648">Protein biosynthesis</keyword>
<dbReference type="CDD" id="cd00487">
    <property type="entry name" value="Pep_deformylase"/>
    <property type="match status" value="1"/>
</dbReference>
<protein>
    <recommendedName>
        <fullName evidence="6">Peptide deformylase</fullName>
        <shortName evidence="6">PDF</shortName>
        <ecNumber evidence="6">3.5.1.88</ecNumber>
    </recommendedName>
    <alternativeName>
        <fullName evidence="6">Polypeptide deformylase</fullName>
    </alternativeName>
</protein>
<feature type="binding site" evidence="6">
    <location>
        <position position="110"/>
    </location>
    <ligand>
        <name>Fe cation</name>
        <dbReference type="ChEBI" id="CHEBI:24875"/>
    </ligand>
</feature>
<evidence type="ECO:0000256" key="5">
    <source>
        <dbReference type="ARBA" id="ARBA00023004"/>
    </source>
</evidence>
<dbReference type="EMBL" id="JOTP01000038">
    <property type="protein sequence ID" value="KEP24950.1"/>
    <property type="molecule type" value="Genomic_DNA"/>
</dbReference>
<comment type="similarity">
    <text evidence="1 6">Belongs to the polypeptide deformylase family.</text>
</comment>
<dbReference type="RefSeq" id="WP_034325032.1">
    <property type="nucleotide sequence ID" value="NZ_JAVIKA010000002.1"/>
</dbReference>
<feature type="binding site" evidence="6">
    <location>
        <position position="153"/>
    </location>
    <ligand>
        <name>Fe cation</name>
        <dbReference type="ChEBI" id="CHEBI:24875"/>
    </ligand>
</feature>
<proteinExistence type="inferred from homology"/>
<dbReference type="PRINTS" id="PR01576">
    <property type="entry name" value="PDEFORMYLASE"/>
</dbReference>
<dbReference type="NCBIfam" id="TIGR00079">
    <property type="entry name" value="pept_deformyl"/>
    <property type="match status" value="1"/>
</dbReference>
<accession>A0A081L6S4</accession>
<feature type="active site" evidence="6">
    <location>
        <position position="154"/>
    </location>
</feature>
<dbReference type="InterPro" id="IPR036821">
    <property type="entry name" value="Peptide_deformylase_sf"/>
</dbReference>
<dbReference type="GO" id="GO:0006412">
    <property type="term" value="P:translation"/>
    <property type="evidence" value="ECO:0007669"/>
    <property type="project" value="UniProtKB-UniRule"/>
</dbReference>
<dbReference type="AlphaFoldDB" id="A0A081L6S4"/>
<evidence type="ECO:0000256" key="4">
    <source>
        <dbReference type="ARBA" id="ARBA00022917"/>
    </source>
</evidence>
<keyword evidence="8" id="KW-1185">Reference proteome</keyword>
<gene>
    <name evidence="6 7" type="primary">def</name>
    <name evidence="7" type="ORF">BA70_12900</name>
</gene>
<dbReference type="SUPFAM" id="SSF56420">
    <property type="entry name" value="Peptide deformylase"/>
    <property type="match status" value="1"/>
</dbReference>
<dbReference type="Gene3D" id="3.90.45.10">
    <property type="entry name" value="Peptide deformylase"/>
    <property type="match status" value="1"/>
</dbReference>
<dbReference type="GO" id="GO:0046872">
    <property type="term" value="F:metal ion binding"/>
    <property type="evidence" value="ECO:0007669"/>
    <property type="project" value="UniProtKB-KW"/>
</dbReference>
<dbReference type="eggNOG" id="COG0242">
    <property type="taxonomic scope" value="Bacteria"/>
</dbReference>